<keyword evidence="1" id="KW-0677">Repeat</keyword>
<dbReference type="Proteomes" id="UP000295304">
    <property type="component" value="Unassembled WGS sequence"/>
</dbReference>
<evidence type="ECO:0000256" key="1">
    <source>
        <dbReference type="ARBA" id="ARBA00022737"/>
    </source>
</evidence>
<dbReference type="GO" id="GO:0085020">
    <property type="term" value="P:protein K6-linked ubiquitination"/>
    <property type="evidence" value="ECO:0007669"/>
    <property type="project" value="TreeGrafter"/>
</dbReference>
<dbReference type="Pfam" id="PF13637">
    <property type="entry name" value="Ank_4"/>
    <property type="match status" value="1"/>
</dbReference>
<evidence type="ECO:0000313" key="5">
    <source>
        <dbReference type="Proteomes" id="UP000295304"/>
    </source>
</evidence>
<dbReference type="PROSITE" id="PS50088">
    <property type="entry name" value="ANK_REPEAT"/>
    <property type="match status" value="2"/>
</dbReference>
<dbReference type="SMART" id="SM00248">
    <property type="entry name" value="ANK"/>
    <property type="match status" value="2"/>
</dbReference>
<proteinExistence type="predicted"/>
<name>A0A4R3J7V2_9PROT</name>
<comment type="caution">
    <text evidence="4">The sequence shown here is derived from an EMBL/GenBank/DDBJ whole genome shotgun (WGS) entry which is preliminary data.</text>
</comment>
<sequence>MDKTDAATNPTHDLLKIEVVQSEQYSGSDWCAEAFNPDEMFQVGPADFFTNVYEGNVAKLKRQINKANVADYKTKHRDTGLTIAAMQGHNEIAQMLIEAGADINARNKNGDTALTIAALNGNTAIIKMLLKAGADTSVRNRQKMRAVDIATQRLKEFTAAVKALE</sequence>
<accession>A0A4R3J7V2</accession>
<dbReference type="Gene3D" id="1.25.40.20">
    <property type="entry name" value="Ankyrin repeat-containing domain"/>
    <property type="match status" value="1"/>
</dbReference>
<dbReference type="InterPro" id="IPR036770">
    <property type="entry name" value="Ankyrin_rpt-contain_sf"/>
</dbReference>
<dbReference type="PANTHER" id="PTHR24171:SF8">
    <property type="entry name" value="BRCA1-ASSOCIATED RING DOMAIN PROTEIN 1"/>
    <property type="match status" value="1"/>
</dbReference>
<evidence type="ECO:0000313" key="4">
    <source>
        <dbReference type="EMBL" id="TCS60570.1"/>
    </source>
</evidence>
<dbReference type="InterPro" id="IPR002110">
    <property type="entry name" value="Ankyrin_rpt"/>
</dbReference>
<dbReference type="PANTHER" id="PTHR24171">
    <property type="entry name" value="ANKYRIN REPEAT DOMAIN-CONTAINING PROTEIN 39-RELATED"/>
    <property type="match status" value="1"/>
</dbReference>
<feature type="repeat" description="ANK" evidence="3">
    <location>
        <begin position="76"/>
        <end position="108"/>
    </location>
</feature>
<dbReference type="PROSITE" id="PS50297">
    <property type="entry name" value="ANK_REP_REGION"/>
    <property type="match status" value="2"/>
</dbReference>
<feature type="repeat" description="ANK" evidence="3">
    <location>
        <begin position="109"/>
        <end position="141"/>
    </location>
</feature>
<keyword evidence="2 3" id="KW-0040">ANK repeat</keyword>
<keyword evidence="5" id="KW-1185">Reference proteome</keyword>
<organism evidence="4 5">
    <name type="scientific">Varunaivibrio sulfuroxidans</name>
    <dbReference type="NCBI Taxonomy" id="1773489"/>
    <lineage>
        <taxon>Bacteria</taxon>
        <taxon>Pseudomonadati</taxon>
        <taxon>Pseudomonadota</taxon>
        <taxon>Alphaproteobacteria</taxon>
        <taxon>Rhodospirillales</taxon>
        <taxon>Magnetovibrionaceae</taxon>
        <taxon>Varunaivibrio</taxon>
    </lineage>
</organism>
<dbReference type="GO" id="GO:0004842">
    <property type="term" value="F:ubiquitin-protein transferase activity"/>
    <property type="evidence" value="ECO:0007669"/>
    <property type="project" value="TreeGrafter"/>
</dbReference>
<dbReference type="AlphaFoldDB" id="A0A4R3J7V2"/>
<gene>
    <name evidence="4" type="ORF">EDD55_11044</name>
</gene>
<evidence type="ECO:0000256" key="2">
    <source>
        <dbReference type="ARBA" id="ARBA00023043"/>
    </source>
</evidence>
<dbReference type="SUPFAM" id="SSF48403">
    <property type="entry name" value="Ankyrin repeat"/>
    <property type="match status" value="1"/>
</dbReference>
<protein>
    <submittedName>
        <fullName evidence="4">Ankyrin repeat protein</fullName>
    </submittedName>
</protein>
<dbReference type="EMBL" id="SLZW01000010">
    <property type="protein sequence ID" value="TCS60570.1"/>
    <property type="molecule type" value="Genomic_DNA"/>
</dbReference>
<evidence type="ECO:0000256" key="3">
    <source>
        <dbReference type="PROSITE-ProRule" id="PRU00023"/>
    </source>
</evidence>
<reference evidence="4 5" key="1">
    <citation type="submission" date="2019-03" db="EMBL/GenBank/DDBJ databases">
        <title>Genomic Encyclopedia of Type Strains, Phase IV (KMG-IV): sequencing the most valuable type-strain genomes for metagenomic binning, comparative biology and taxonomic classification.</title>
        <authorList>
            <person name="Goeker M."/>
        </authorList>
    </citation>
    <scope>NUCLEOTIDE SEQUENCE [LARGE SCALE GENOMIC DNA]</scope>
    <source>
        <strain evidence="4 5">DSM 101688</strain>
    </source>
</reference>